<evidence type="ECO:0000256" key="4">
    <source>
        <dbReference type="SAM" id="SignalP"/>
    </source>
</evidence>
<feature type="repeat" description="ANK" evidence="3">
    <location>
        <begin position="57"/>
        <end position="89"/>
    </location>
</feature>
<accession>K0RV67</accession>
<dbReference type="PANTHER" id="PTHR24198:SF165">
    <property type="entry name" value="ANKYRIN REPEAT-CONTAINING PROTEIN-RELATED"/>
    <property type="match status" value="1"/>
</dbReference>
<dbReference type="OrthoDB" id="42967at2759"/>
<organism evidence="5 6">
    <name type="scientific">Thalassiosira oceanica</name>
    <name type="common">Marine diatom</name>
    <dbReference type="NCBI Taxonomy" id="159749"/>
    <lineage>
        <taxon>Eukaryota</taxon>
        <taxon>Sar</taxon>
        <taxon>Stramenopiles</taxon>
        <taxon>Ochrophyta</taxon>
        <taxon>Bacillariophyta</taxon>
        <taxon>Coscinodiscophyceae</taxon>
        <taxon>Thalassiosirophycidae</taxon>
        <taxon>Thalassiosirales</taxon>
        <taxon>Thalassiosiraceae</taxon>
        <taxon>Thalassiosira</taxon>
    </lineage>
</organism>
<name>K0RV67_THAOC</name>
<protein>
    <submittedName>
        <fullName evidence="5">Uncharacterized protein</fullName>
    </submittedName>
</protein>
<proteinExistence type="predicted"/>
<dbReference type="SUPFAM" id="SSF48403">
    <property type="entry name" value="Ankyrin repeat"/>
    <property type="match status" value="1"/>
</dbReference>
<keyword evidence="6" id="KW-1185">Reference proteome</keyword>
<dbReference type="AlphaFoldDB" id="K0RV67"/>
<dbReference type="InterPro" id="IPR036770">
    <property type="entry name" value="Ankyrin_rpt-contain_sf"/>
</dbReference>
<comment type="caution">
    <text evidence="5">The sequence shown here is derived from an EMBL/GenBank/DDBJ whole genome shotgun (WGS) entry which is preliminary data.</text>
</comment>
<evidence type="ECO:0000256" key="3">
    <source>
        <dbReference type="PROSITE-ProRule" id="PRU00023"/>
    </source>
</evidence>
<keyword evidence="4" id="KW-0732">Signal</keyword>
<dbReference type="EMBL" id="AGNL01031694">
    <property type="protein sequence ID" value="EJK56349.1"/>
    <property type="molecule type" value="Genomic_DNA"/>
</dbReference>
<dbReference type="Gene3D" id="1.25.40.20">
    <property type="entry name" value="Ankyrin repeat-containing domain"/>
    <property type="match status" value="1"/>
</dbReference>
<evidence type="ECO:0000313" key="5">
    <source>
        <dbReference type="EMBL" id="EJK56349.1"/>
    </source>
</evidence>
<dbReference type="Proteomes" id="UP000266841">
    <property type="component" value="Unassembled WGS sequence"/>
</dbReference>
<dbReference type="PRINTS" id="PR01415">
    <property type="entry name" value="ANKYRIN"/>
</dbReference>
<keyword evidence="1" id="KW-0677">Repeat</keyword>
<dbReference type="PROSITE" id="PS50088">
    <property type="entry name" value="ANK_REPEAT"/>
    <property type="match status" value="1"/>
</dbReference>
<dbReference type="Pfam" id="PF12796">
    <property type="entry name" value="Ank_2"/>
    <property type="match status" value="1"/>
</dbReference>
<evidence type="ECO:0000313" key="6">
    <source>
        <dbReference type="Proteomes" id="UP000266841"/>
    </source>
</evidence>
<evidence type="ECO:0000256" key="2">
    <source>
        <dbReference type="ARBA" id="ARBA00023043"/>
    </source>
</evidence>
<dbReference type="SMART" id="SM00248">
    <property type="entry name" value="ANK"/>
    <property type="match status" value="2"/>
</dbReference>
<dbReference type="InterPro" id="IPR002110">
    <property type="entry name" value="Ankyrin_rpt"/>
</dbReference>
<evidence type="ECO:0000256" key="1">
    <source>
        <dbReference type="ARBA" id="ARBA00022737"/>
    </source>
</evidence>
<feature type="chain" id="PRO_5003836575" evidence="4">
    <location>
        <begin position="23"/>
        <end position="200"/>
    </location>
</feature>
<reference evidence="5 6" key="1">
    <citation type="journal article" date="2012" name="Genome Biol.">
        <title>Genome and low-iron response of an oceanic diatom adapted to chronic iron limitation.</title>
        <authorList>
            <person name="Lommer M."/>
            <person name="Specht M."/>
            <person name="Roy A.S."/>
            <person name="Kraemer L."/>
            <person name="Andreson R."/>
            <person name="Gutowska M.A."/>
            <person name="Wolf J."/>
            <person name="Bergner S.V."/>
            <person name="Schilhabel M.B."/>
            <person name="Klostermeier U.C."/>
            <person name="Beiko R.G."/>
            <person name="Rosenstiel P."/>
            <person name="Hippler M."/>
            <person name="Laroche J."/>
        </authorList>
    </citation>
    <scope>NUCLEOTIDE SEQUENCE [LARGE SCALE GENOMIC DNA]</scope>
    <source>
        <strain evidence="5 6">CCMP1005</strain>
    </source>
</reference>
<dbReference type="eggNOG" id="ENOG502SEKI">
    <property type="taxonomic scope" value="Eukaryota"/>
</dbReference>
<sequence>MIGKSHLSHLGVLCLLSSLLNGDENVEYFSACSGGEYATVKRLVAEQPELVHSTTNDGEHCLHLIAISGNADIAKLLLSQGADANVRSKWENGLRMHPLSWSTYYGRYDLITLLLESGADVNADFDIGRTESGTAEAATALDVIEQILVTLDDEGDEKERFLRTRNALVKAVQCSETIFGGQSLLHIAGWFIKFSQALQP</sequence>
<dbReference type="PROSITE" id="PS50297">
    <property type="entry name" value="ANK_REP_REGION"/>
    <property type="match status" value="1"/>
</dbReference>
<dbReference type="OMA" id="RMHPLSW"/>
<feature type="signal peptide" evidence="4">
    <location>
        <begin position="1"/>
        <end position="22"/>
    </location>
</feature>
<keyword evidence="2 3" id="KW-0040">ANK repeat</keyword>
<dbReference type="PANTHER" id="PTHR24198">
    <property type="entry name" value="ANKYRIN REPEAT AND PROTEIN KINASE DOMAIN-CONTAINING PROTEIN"/>
    <property type="match status" value="1"/>
</dbReference>
<gene>
    <name evidence="5" type="ORF">THAOC_23785</name>
</gene>